<protein>
    <recommendedName>
        <fullName evidence="3">ESX-1 secretion-associated protein EspC</fullName>
    </recommendedName>
</protein>
<reference evidence="1 2" key="1">
    <citation type="submission" date="2018-11" db="EMBL/GenBank/DDBJ databases">
        <title>Gordonia insulae sp. nov., isolated from an island soil.</title>
        <authorList>
            <person name="Kim Y.S."/>
            <person name="Kim S.B."/>
        </authorList>
    </citation>
    <scope>NUCLEOTIDE SEQUENCE [LARGE SCALE GENOMIC DNA]</scope>
    <source>
        <strain evidence="1 2">MMS17-SY073</strain>
    </source>
</reference>
<dbReference type="Proteomes" id="UP000271469">
    <property type="component" value="Chromosome"/>
</dbReference>
<evidence type="ECO:0008006" key="3">
    <source>
        <dbReference type="Google" id="ProtNLM"/>
    </source>
</evidence>
<keyword evidence="2" id="KW-1185">Reference proteome</keyword>
<dbReference type="KEGG" id="gom:D7316_01550"/>
<sequence length="111" mass="11886">MGDAGMTVDTDEVARVVGFYHRAAEVVGAAADDIRRHDLGGWAVGEDYRELGDRYREMGRVIADRLTEQSRAAGRLSDTLGRGLSTLIAADHEAADDVGRAAGRRRAAGES</sequence>
<evidence type="ECO:0000313" key="1">
    <source>
        <dbReference type="EMBL" id="AZG44958.1"/>
    </source>
</evidence>
<dbReference type="OrthoDB" id="4376709at2"/>
<dbReference type="RefSeq" id="WP_124707750.1">
    <property type="nucleotide sequence ID" value="NZ_CP033972.1"/>
</dbReference>
<dbReference type="AlphaFoldDB" id="A0A3G8JJ47"/>
<evidence type="ECO:0000313" key="2">
    <source>
        <dbReference type="Proteomes" id="UP000271469"/>
    </source>
</evidence>
<proteinExistence type="predicted"/>
<dbReference type="EMBL" id="CP033972">
    <property type="protein sequence ID" value="AZG44958.1"/>
    <property type="molecule type" value="Genomic_DNA"/>
</dbReference>
<gene>
    <name evidence="1" type="ORF">D7316_01550</name>
</gene>
<accession>A0A3G8JJ47</accession>
<organism evidence="1 2">
    <name type="scientific">Gordonia insulae</name>
    <dbReference type="NCBI Taxonomy" id="2420509"/>
    <lineage>
        <taxon>Bacteria</taxon>
        <taxon>Bacillati</taxon>
        <taxon>Actinomycetota</taxon>
        <taxon>Actinomycetes</taxon>
        <taxon>Mycobacteriales</taxon>
        <taxon>Gordoniaceae</taxon>
        <taxon>Gordonia</taxon>
    </lineage>
</organism>
<name>A0A3G8JJ47_9ACTN</name>